<dbReference type="AlphaFoldDB" id="A0A6N1X289"/>
<evidence type="ECO:0000256" key="1">
    <source>
        <dbReference type="SAM" id="Phobius"/>
    </source>
</evidence>
<reference evidence="2 3" key="1">
    <citation type="submission" date="2020-06" db="EMBL/GenBank/DDBJ databases">
        <title>Acidovorax antarctica sp. nov., isolated from Corinth ice sheet soil, Antarctic Fields Peninsula.</title>
        <authorList>
            <person name="Xu Q."/>
            <person name="Peng F."/>
        </authorList>
    </citation>
    <scope>NUCLEOTIDE SEQUENCE [LARGE SCALE GENOMIC DNA]</scope>
    <source>
        <strain evidence="2 3">16-35-5</strain>
    </source>
</reference>
<keyword evidence="3" id="KW-1185">Reference proteome</keyword>
<protein>
    <submittedName>
        <fullName evidence="2">DUF2970 domain-containing protein</fullName>
    </submittedName>
</protein>
<dbReference type="InterPro" id="IPR021344">
    <property type="entry name" value="DUF2970"/>
</dbReference>
<dbReference type="RefSeq" id="WP_175502958.1">
    <property type="nucleotide sequence ID" value="NZ_CAURQT010000028.1"/>
</dbReference>
<evidence type="ECO:0000313" key="2">
    <source>
        <dbReference type="EMBL" id="QKV52056.1"/>
    </source>
</evidence>
<name>A0A6N1X289_9BURK</name>
<dbReference type="KEGG" id="aant:HUK68_03600"/>
<accession>A0A6N1X289</accession>
<feature type="transmembrane region" description="Helical" evidence="1">
    <location>
        <begin position="44"/>
        <end position="66"/>
    </location>
</feature>
<organism evidence="2 3">
    <name type="scientific">Comamonas antarctica</name>
    <dbReference type="NCBI Taxonomy" id="2743470"/>
    <lineage>
        <taxon>Bacteria</taxon>
        <taxon>Pseudomonadati</taxon>
        <taxon>Pseudomonadota</taxon>
        <taxon>Betaproteobacteria</taxon>
        <taxon>Burkholderiales</taxon>
        <taxon>Comamonadaceae</taxon>
        <taxon>Comamonas</taxon>
    </lineage>
</organism>
<keyword evidence="1" id="KW-1133">Transmembrane helix</keyword>
<sequence>MTAPQEPRKGGRLRTARAVGWALLGVRKGSDYQKDVESITPLQVVVGGLVAVVLLVAGLILIVNWIV</sequence>
<evidence type="ECO:0000313" key="3">
    <source>
        <dbReference type="Proteomes" id="UP000509579"/>
    </source>
</evidence>
<keyword evidence="1" id="KW-0812">Transmembrane</keyword>
<proteinExistence type="predicted"/>
<gene>
    <name evidence="2" type="ORF">HUK68_03600</name>
</gene>
<dbReference type="EMBL" id="CP054840">
    <property type="protein sequence ID" value="QKV52056.1"/>
    <property type="molecule type" value="Genomic_DNA"/>
</dbReference>
<keyword evidence="1" id="KW-0472">Membrane</keyword>
<dbReference type="Pfam" id="PF11174">
    <property type="entry name" value="DUF2970"/>
    <property type="match status" value="1"/>
</dbReference>
<dbReference type="Proteomes" id="UP000509579">
    <property type="component" value="Chromosome"/>
</dbReference>